<dbReference type="RefSeq" id="XP_031001364.1">
    <property type="nucleotide sequence ID" value="XM_031153256.1"/>
</dbReference>
<dbReference type="GO" id="GO:0016706">
    <property type="term" value="F:2-oxoglutarate-dependent dioxygenase activity"/>
    <property type="evidence" value="ECO:0007669"/>
    <property type="project" value="TreeGrafter"/>
</dbReference>
<dbReference type="GO" id="GO:0005737">
    <property type="term" value="C:cytoplasm"/>
    <property type="evidence" value="ECO:0007669"/>
    <property type="project" value="TreeGrafter"/>
</dbReference>
<dbReference type="PANTHER" id="PTHR30468">
    <property type="entry name" value="ALPHA-KETOGLUTARATE-DEPENDENT SULFONATE DIOXYGENASE"/>
    <property type="match status" value="1"/>
</dbReference>
<keyword evidence="5" id="KW-0560">Oxidoreductase</keyword>
<proteinExistence type="inferred from homology"/>
<evidence type="ECO:0000256" key="3">
    <source>
        <dbReference type="ARBA" id="ARBA00022723"/>
    </source>
</evidence>
<dbReference type="PANTHER" id="PTHR30468:SF1">
    <property type="entry name" value="ALPHA-KETOGLUTARATE-DEPENDENT SULFONATE DIOXYGENASE"/>
    <property type="match status" value="1"/>
</dbReference>
<evidence type="ECO:0000256" key="2">
    <source>
        <dbReference type="ARBA" id="ARBA00005896"/>
    </source>
</evidence>
<comment type="cofactor">
    <cofactor evidence="1">
        <name>Fe(2+)</name>
        <dbReference type="ChEBI" id="CHEBI:29033"/>
    </cofactor>
</comment>
<dbReference type="GO" id="GO:0046872">
    <property type="term" value="F:metal ion binding"/>
    <property type="evidence" value="ECO:0007669"/>
    <property type="project" value="UniProtKB-KW"/>
</dbReference>
<dbReference type="InterPro" id="IPR042098">
    <property type="entry name" value="TauD-like_sf"/>
</dbReference>
<dbReference type="AlphaFoldDB" id="A0A8H8QU54"/>
<dbReference type="OrthoDB" id="10257314at2759"/>
<evidence type="ECO:0000313" key="8">
    <source>
        <dbReference type="EMBL" id="TVY22576.1"/>
    </source>
</evidence>
<reference evidence="8 9" key="1">
    <citation type="submission" date="2018-05" db="EMBL/GenBank/DDBJ databases">
        <title>Genome sequencing and assembly of the regulated plant pathogen Lachnellula willkommii and related sister species for the development of diagnostic species identification markers.</title>
        <authorList>
            <person name="Giroux E."/>
            <person name="Bilodeau G."/>
        </authorList>
    </citation>
    <scope>NUCLEOTIDE SEQUENCE [LARGE SCALE GENOMIC DNA]</scope>
    <source>
        <strain evidence="8 9">CBS 185.66</strain>
    </source>
</reference>
<protein>
    <submittedName>
        <fullName evidence="8">Alpha-ketoglutarate-dependent sulfonate dioxygenase</fullName>
    </submittedName>
</protein>
<dbReference type="GeneID" id="41988534"/>
<organism evidence="8 9">
    <name type="scientific">Lachnellula hyalina</name>
    <dbReference type="NCBI Taxonomy" id="1316788"/>
    <lineage>
        <taxon>Eukaryota</taxon>
        <taxon>Fungi</taxon>
        <taxon>Dikarya</taxon>
        <taxon>Ascomycota</taxon>
        <taxon>Pezizomycotina</taxon>
        <taxon>Leotiomycetes</taxon>
        <taxon>Helotiales</taxon>
        <taxon>Lachnaceae</taxon>
        <taxon>Lachnellula</taxon>
    </lineage>
</organism>
<dbReference type="InterPro" id="IPR051323">
    <property type="entry name" value="AtsK-like"/>
</dbReference>
<dbReference type="SUPFAM" id="SSF51197">
    <property type="entry name" value="Clavaminate synthase-like"/>
    <property type="match status" value="1"/>
</dbReference>
<sequence>MPSTIETPEVTSKAGPLFPDYLPHYDPLEKVEMVGAFKHVDPGHRANSLKRNLLAGATKVADLSPHVGTELHGVKLNELSSEALDELALLTAERGCVVFRNQEEFLNSGFEAQKKIAGHFGPLHVHGWMPHAEKGPAEFVIVYDSTEDLRLRRFWARKNPIQFHVDQSPEAQPPGMTFFAVLESPPGVGGDTIFSSTARAFSRLSPKFRARLEGLTAVHSTDAQISREISDNKDKSVVRRPITRSVHPVVTVHPVTGAKNLFVNSSYTRSIVGFDDEESDMMLKFLFDHIRGGHDFACRVRYEPGTVVVWDQRSCQHSQTLDYPAGSRRHAFRLTSLANVPIPSKVDEDDDGCSLEEDREMLGLC</sequence>
<evidence type="ECO:0000256" key="5">
    <source>
        <dbReference type="ARBA" id="ARBA00023002"/>
    </source>
</evidence>
<evidence type="ECO:0000256" key="6">
    <source>
        <dbReference type="ARBA" id="ARBA00023004"/>
    </source>
</evidence>
<comment type="similarity">
    <text evidence="2">Belongs to the TfdA dioxygenase family.</text>
</comment>
<dbReference type="Gene3D" id="3.60.130.10">
    <property type="entry name" value="Clavaminate synthase-like"/>
    <property type="match status" value="1"/>
</dbReference>
<evidence type="ECO:0000259" key="7">
    <source>
        <dbReference type="Pfam" id="PF02668"/>
    </source>
</evidence>
<keyword evidence="3" id="KW-0479">Metal-binding</keyword>
<dbReference type="Proteomes" id="UP000431533">
    <property type="component" value="Unassembled WGS sequence"/>
</dbReference>
<keyword evidence="4 8" id="KW-0223">Dioxygenase</keyword>
<evidence type="ECO:0000256" key="4">
    <source>
        <dbReference type="ARBA" id="ARBA00022964"/>
    </source>
</evidence>
<keyword evidence="6" id="KW-0408">Iron</keyword>
<evidence type="ECO:0000256" key="1">
    <source>
        <dbReference type="ARBA" id="ARBA00001954"/>
    </source>
</evidence>
<dbReference type="Pfam" id="PF02668">
    <property type="entry name" value="TauD"/>
    <property type="match status" value="1"/>
</dbReference>
<evidence type="ECO:0000313" key="9">
    <source>
        <dbReference type="Proteomes" id="UP000431533"/>
    </source>
</evidence>
<keyword evidence="9" id="KW-1185">Reference proteome</keyword>
<comment type="caution">
    <text evidence="8">The sequence shown here is derived from an EMBL/GenBank/DDBJ whole genome shotgun (WGS) entry which is preliminary data.</text>
</comment>
<dbReference type="EMBL" id="QGMH01000252">
    <property type="protein sequence ID" value="TVY22576.1"/>
    <property type="molecule type" value="Genomic_DNA"/>
</dbReference>
<name>A0A8H8QU54_9HELO</name>
<gene>
    <name evidence="8" type="primary">JLP1_2</name>
    <name evidence="8" type="ORF">LHYA1_G008336</name>
</gene>
<dbReference type="InterPro" id="IPR003819">
    <property type="entry name" value="TauD/TfdA-like"/>
</dbReference>
<accession>A0A8H8QU54</accession>
<feature type="domain" description="TauD/TfdA-like" evidence="7">
    <location>
        <begin position="60"/>
        <end position="335"/>
    </location>
</feature>